<sequence length="109" mass="12051">MAFMLRWTTSHLTDSETIIKKPMVFSEFGKSSKDPGYSPSARDSFLNAVYTNIYNFARSGGIGGGLVWQLMAEGMQSYDDGYEIVLSQNPSTSGIITQQSNKMIALDHI</sequence>
<evidence type="ECO:0000313" key="1">
    <source>
        <dbReference type="EMBL" id="CAN71994.1"/>
    </source>
</evidence>
<dbReference type="GO" id="GO:0016985">
    <property type="term" value="F:mannan endo-1,4-beta-mannosidase activity"/>
    <property type="evidence" value="ECO:0007669"/>
    <property type="project" value="UniProtKB-EC"/>
</dbReference>
<dbReference type="InterPro" id="IPR017853">
    <property type="entry name" value="GH"/>
</dbReference>
<dbReference type="FunFam" id="3.20.20.80:FF:000313">
    <property type="entry name" value="Uncharacterized protein"/>
    <property type="match status" value="1"/>
</dbReference>
<dbReference type="InterPro" id="IPR045053">
    <property type="entry name" value="MAN-like"/>
</dbReference>
<dbReference type="PANTHER" id="PTHR31451:SF53">
    <property type="entry name" value="MANNAN ENDO-1,4-BETA-MANNOSIDASE"/>
    <property type="match status" value="1"/>
</dbReference>
<dbReference type="SUPFAM" id="SSF51445">
    <property type="entry name" value="(Trans)glycosidases"/>
    <property type="match status" value="1"/>
</dbReference>
<dbReference type="Gene3D" id="3.20.20.80">
    <property type="entry name" value="Glycosidases"/>
    <property type="match status" value="1"/>
</dbReference>
<dbReference type="EMBL" id="AM445638">
    <property type="protein sequence ID" value="CAN71994.1"/>
    <property type="molecule type" value="Genomic_DNA"/>
</dbReference>
<protein>
    <recommendedName>
        <fullName evidence="2">Mannan endo-1,4-beta-mannosidase</fullName>
    </recommendedName>
</protein>
<dbReference type="AlphaFoldDB" id="A5B3T1"/>
<reference evidence="1" key="1">
    <citation type="journal article" date="2007" name="PLoS ONE">
        <title>The first genome sequence of an elite grapevine cultivar (Pinot noir Vitis vinifera L.): coping with a highly heterozygous genome.</title>
        <authorList>
            <person name="Velasco R."/>
            <person name="Zharkikh A."/>
            <person name="Troggio M."/>
            <person name="Cartwright D.A."/>
            <person name="Cestaro A."/>
            <person name="Pruss D."/>
            <person name="Pindo M."/>
            <person name="FitzGerald L.M."/>
            <person name="Vezzulli S."/>
            <person name="Reid J."/>
            <person name="Malacarne G."/>
            <person name="Iliev D."/>
            <person name="Coppola G."/>
            <person name="Wardell B."/>
            <person name="Micheletti D."/>
            <person name="Macalma T."/>
            <person name="Facci M."/>
            <person name="Mitchell J.T."/>
            <person name="Perazzolli M."/>
            <person name="Eldredge G."/>
            <person name="Gatto P."/>
            <person name="Oyzerski R."/>
            <person name="Moretto M."/>
            <person name="Gutin N."/>
            <person name="Stefanini M."/>
            <person name="Chen Y."/>
            <person name="Segala C."/>
            <person name="Davenport C."/>
            <person name="Dematte L."/>
            <person name="Mraz A."/>
            <person name="Battilana J."/>
            <person name="Stormo K."/>
            <person name="Costa F."/>
            <person name="Tao Q."/>
            <person name="Si-Ammour A."/>
            <person name="Harkins T."/>
            <person name="Lackey A."/>
            <person name="Perbost C."/>
            <person name="Taillon B."/>
            <person name="Stella A."/>
            <person name="Solovyev V."/>
            <person name="Fawcett J.A."/>
            <person name="Sterck L."/>
            <person name="Vandepoele K."/>
            <person name="Grando S.M."/>
            <person name="Toppo S."/>
            <person name="Moser C."/>
            <person name="Lanchbury J."/>
            <person name="Bogden R."/>
            <person name="Skolnick M."/>
            <person name="Sgaramella V."/>
            <person name="Bhatnagar S.K."/>
            <person name="Fontana P."/>
            <person name="Gutin A."/>
            <person name="Van de Peer Y."/>
            <person name="Salamini F."/>
            <person name="Viola R."/>
        </authorList>
    </citation>
    <scope>NUCLEOTIDE SEQUENCE</scope>
</reference>
<organism evidence="1">
    <name type="scientific">Vitis vinifera</name>
    <name type="common">Grape</name>
    <dbReference type="NCBI Taxonomy" id="29760"/>
    <lineage>
        <taxon>Eukaryota</taxon>
        <taxon>Viridiplantae</taxon>
        <taxon>Streptophyta</taxon>
        <taxon>Embryophyta</taxon>
        <taxon>Tracheophyta</taxon>
        <taxon>Spermatophyta</taxon>
        <taxon>Magnoliopsida</taxon>
        <taxon>eudicotyledons</taxon>
        <taxon>Gunneridae</taxon>
        <taxon>Pentapetalae</taxon>
        <taxon>rosids</taxon>
        <taxon>Vitales</taxon>
        <taxon>Vitaceae</taxon>
        <taxon>Viteae</taxon>
        <taxon>Vitis</taxon>
    </lineage>
</organism>
<dbReference type="CAZy" id="GH5">
    <property type="family name" value="Glycoside Hydrolase Family 5"/>
</dbReference>
<gene>
    <name evidence="1" type="ORF">VITISV_023482</name>
</gene>
<proteinExistence type="predicted"/>
<evidence type="ECO:0008006" key="2">
    <source>
        <dbReference type="Google" id="ProtNLM"/>
    </source>
</evidence>
<dbReference type="ExpressionAtlas" id="A5B3T1">
    <property type="expression patterns" value="baseline and differential"/>
</dbReference>
<dbReference type="PANTHER" id="PTHR31451">
    <property type="match status" value="1"/>
</dbReference>
<name>A5B3T1_VITVI</name>
<accession>A5B3T1</accession>